<dbReference type="PANTHER" id="PTHR24257:SF22">
    <property type="entry name" value="CHYMOTRYPSIN-LIKE ELASTASE FAMILY MEMBER 3B"/>
    <property type="match status" value="1"/>
</dbReference>
<dbReference type="InterPro" id="IPR001254">
    <property type="entry name" value="Trypsin_dom"/>
</dbReference>
<dbReference type="GO" id="GO:0005615">
    <property type="term" value="C:extracellular space"/>
    <property type="evidence" value="ECO:0007669"/>
    <property type="project" value="TreeGrafter"/>
</dbReference>
<gene>
    <name evidence="10" type="ORF">NXF25_017546</name>
</gene>
<dbReference type="InterPro" id="IPR018114">
    <property type="entry name" value="TRYPSIN_HIS"/>
</dbReference>
<keyword evidence="6" id="KW-1015">Disulfide bond</keyword>
<evidence type="ECO:0000256" key="6">
    <source>
        <dbReference type="ARBA" id="ARBA00023157"/>
    </source>
</evidence>
<evidence type="ECO:0000256" key="5">
    <source>
        <dbReference type="ARBA" id="ARBA00022525"/>
    </source>
</evidence>
<keyword evidence="5" id="KW-0964">Secreted</keyword>
<accession>A0AAW1AQV9</accession>
<dbReference type="GO" id="GO:0006508">
    <property type="term" value="P:proteolysis"/>
    <property type="evidence" value="ECO:0007669"/>
    <property type="project" value="UniProtKB-KW"/>
</dbReference>
<evidence type="ECO:0000313" key="10">
    <source>
        <dbReference type="EMBL" id="KAK9391959.1"/>
    </source>
</evidence>
<reference evidence="10 11" key="1">
    <citation type="journal article" date="2024" name="Proc. Natl. Acad. Sci. U.S.A.">
        <title>The genetic regulatory architecture and epigenomic basis for age-related changes in rattlesnake venom.</title>
        <authorList>
            <person name="Hogan M.P."/>
            <person name="Holding M.L."/>
            <person name="Nystrom G.S."/>
            <person name="Colston T.J."/>
            <person name="Bartlett D.A."/>
            <person name="Mason A.J."/>
            <person name="Ellsworth S.A."/>
            <person name="Rautsaw R.M."/>
            <person name="Lawrence K.C."/>
            <person name="Strickland J.L."/>
            <person name="He B."/>
            <person name="Fraser P."/>
            <person name="Margres M.J."/>
            <person name="Gilbert D.M."/>
            <person name="Gibbs H.L."/>
            <person name="Parkinson C.L."/>
            <person name="Rokyta D.R."/>
        </authorList>
    </citation>
    <scope>NUCLEOTIDE SEQUENCE [LARGE SCALE GENOMIC DNA]</scope>
    <source>
        <strain evidence="10">DRR0105</strain>
    </source>
</reference>
<dbReference type="AlphaFoldDB" id="A0AAW1AQV9"/>
<dbReference type="GO" id="GO:0035821">
    <property type="term" value="P:modulation of process of another organism"/>
    <property type="evidence" value="ECO:0007669"/>
    <property type="project" value="UniProtKB-ARBA"/>
</dbReference>
<protein>
    <submittedName>
        <fullName evidence="10">Proproteinase E-like</fullName>
    </submittedName>
</protein>
<comment type="function">
    <text evidence="1">Snake venom serine protease that may act in the hemostasis system of the prey.</text>
</comment>
<comment type="subunit">
    <text evidence="4">Monomer.</text>
</comment>
<dbReference type="SUPFAM" id="SSF50494">
    <property type="entry name" value="Trypsin-like serine proteases"/>
    <property type="match status" value="1"/>
</dbReference>
<comment type="caution">
    <text evidence="10">The sequence shown here is derived from an EMBL/GenBank/DDBJ whole genome shotgun (WGS) entry which is preliminary data.</text>
</comment>
<dbReference type="InterPro" id="IPR050850">
    <property type="entry name" value="Peptidase_S1_Elastase_sf"/>
</dbReference>
<keyword evidence="11" id="KW-1185">Reference proteome</keyword>
<dbReference type="InterPro" id="IPR001314">
    <property type="entry name" value="Peptidase_S1A"/>
</dbReference>
<evidence type="ECO:0000259" key="9">
    <source>
        <dbReference type="PROSITE" id="PS50240"/>
    </source>
</evidence>
<evidence type="ECO:0000256" key="3">
    <source>
        <dbReference type="ARBA" id="ARBA00009228"/>
    </source>
</evidence>
<feature type="region of interest" description="Disordered" evidence="8">
    <location>
        <begin position="84"/>
        <end position="103"/>
    </location>
</feature>
<comment type="subcellular location">
    <subcellularLocation>
        <location evidence="2">Secreted</location>
    </subcellularLocation>
</comment>
<dbReference type="CDD" id="cd00190">
    <property type="entry name" value="Tryp_SPc"/>
    <property type="match status" value="1"/>
</dbReference>
<dbReference type="PROSITE" id="PS50240">
    <property type="entry name" value="TRYPSIN_DOM"/>
    <property type="match status" value="1"/>
</dbReference>
<dbReference type="PRINTS" id="PR00722">
    <property type="entry name" value="CHYMOTRYPSIN"/>
</dbReference>
<evidence type="ECO:0000256" key="7">
    <source>
        <dbReference type="RuleBase" id="RU363034"/>
    </source>
</evidence>
<dbReference type="EMBL" id="JAOTOJ010000017">
    <property type="protein sequence ID" value="KAK9391959.1"/>
    <property type="molecule type" value="Genomic_DNA"/>
</dbReference>
<dbReference type="PROSITE" id="PS00135">
    <property type="entry name" value="TRYPSIN_SER"/>
    <property type="match status" value="1"/>
</dbReference>
<comment type="similarity">
    <text evidence="3">Belongs to the peptidase S1 family. Snake venom subfamily.</text>
</comment>
<dbReference type="InterPro" id="IPR033116">
    <property type="entry name" value="TRYPSIN_SER"/>
</dbReference>
<evidence type="ECO:0000256" key="4">
    <source>
        <dbReference type="ARBA" id="ARBA00011245"/>
    </source>
</evidence>
<proteinExistence type="inferred from homology"/>
<evidence type="ECO:0000256" key="8">
    <source>
        <dbReference type="SAM" id="MobiDB-lite"/>
    </source>
</evidence>
<dbReference type="Pfam" id="PF00089">
    <property type="entry name" value="Trypsin"/>
    <property type="match status" value="2"/>
</dbReference>
<evidence type="ECO:0000313" key="11">
    <source>
        <dbReference type="Proteomes" id="UP001474421"/>
    </source>
</evidence>
<dbReference type="PROSITE" id="PS00134">
    <property type="entry name" value="TRYPSIN_HIS"/>
    <property type="match status" value="1"/>
</dbReference>
<evidence type="ECO:0000256" key="1">
    <source>
        <dbReference type="ARBA" id="ARBA00003258"/>
    </source>
</evidence>
<dbReference type="InterPro" id="IPR009003">
    <property type="entry name" value="Peptidase_S1_PA"/>
</dbReference>
<keyword evidence="7" id="KW-0645">Protease</keyword>
<dbReference type="InterPro" id="IPR043504">
    <property type="entry name" value="Peptidase_S1_PA_chymotrypsin"/>
</dbReference>
<feature type="domain" description="Peptidase S1" evidence="9">
    <location>
        <begin position="138"/>
        <end position="416"/>
    </location>
</feature>
<dbReference type="GO" id="GO:0004252">
    <property type="term" value="F:serine-type endopeptidase activity"/>
    <property type="evidence" value="ECO:0007669"/>
    <property type="project" value="InterPro"/>
</dbReference>
<dbReference type="Proteomes" id="UP001474421">
    <property type="component" value="Unassembled WGS sequence"/>
</dbReference>
<evidence type="ECO:0000256" key="2">
    <source>
        <dbReference type="ARBA" id="ARBA00004613"/>
    </source>
</evidence>
<organism evidence="10 11">
    <name type="scientific">Crotalus adamanteus</name>
    <name type="common">Eastern diamondback rattlesnake</name>
    <dbReference type="NCBI Taxonomy" id="8729"/>
    <lineage>
        <taxon>Eukaryota</taxon>
        <taxon>Metazoa</taxon>
        <taxon>Chordata</taxon>
        <taxon>Craniata</taxon>
        <taxon>Vertebrata</taxon>
        <taxon>Euteleostomi</taxon>
        <taxon>Lepidosauria</taxon>
        <taxon>Squamata</taxon>
        <taxon>Bifurcata</taxon>
        <taxon>Unidentata</taxon>
        <taxon>Episquamata</taxon>
        <taxon>Toxicofera</taxon>
        <taxon>Serpentes</taxon>
        <taxon>Colubroidea</taxon>
        <taxon>Viperidae</taxon>
        <taxon>Crotalinae</taxon>
        <taxon>Crotalus</taxon>
    </lineage>
</organism>
<sequence>MSKKRPSVDAQRHSLSLCDSLVGEMGSGVQCAGERPVSSHGGAGQPLEPLALCVQSALSLRSWSLLHTETSMWRLLVAVPAGRRRVKPSTPGQGRAGLRGTLPGSWQSRRMRLPSRANLLRPRLRGIPPTPPVRTGRVVNGEEAIPHSWPWQVSLQYQSGDYFYYHTCGGSLIHPNWVMTAGHCILTGRGSPSAPAFPGGGKCLAYREGLKQVQPPPRSHPAAPSHQSTVPATRVVLGDHNLFTDESSEQYILVNPGDIIVHPGWNPNCISCGDDIALIKLSPPGCAQRQGEAGVPAPHEETCPPTMIPATSVAGARFTLEAPSPSNLQQALLPVVDYPHCSPARLVGNNGKETMVCAGGDIKAGCNGDSGGPLNCPAADRPVVRSGSDQLRLGMGLQHLEEAHGLHPGLGFHPLD</sequence>
<keyword evidence="7" id="KW-0720">Serine protease</keyword>
<dbReference type="Gene3D" id="2.40.10.10">
    <property type="entry name" value="Trypsin-like serine proteases"/>
    <property type="match status" value="3"/>
</dbReference>
<dbReference type="PANTHER" id="PTHR24257">
    <property type="entry name" value="CHYMOTRYPSIN-LIKE ELASTASE FAMILY MEMBER"/>
    <property type="match status" value="1"/>
</dbReference>
<name>A0AAW1AQV9_CROAD</name>
<keyword evidence="7" id="KW-0378">Hydrolase</keyword>
<dbReference type="SMART" id="SM00020">
    <property type="entry name" value="Tryp_SPc"/>
    <property type="match status" value="1"/>
</dbReference>